<feature type="domain" description="Xylose isomerase-like TIM barrel" evidence="1">
    <location>
        <begin position="20"/>
        <end position="275"/>
    </location>
</feature>
<proteinExistence type="predicted"/>
<dbReference type="AlphaFoldDB" id="A0A2W2DMV2"/>
<dbReference type="EMBL" id="POUB01000012">
    <property type="protein sequence ID" value="PZG02200.1"/>
    <property type="molecule type" value="Genomic_DNA"/>
</dbReference>
<dbReference type="PANTHER" id="PTHR12110">
    <property type="entry name" value="HYDROXYPYRUVATE ISOMERASE"/>
    <property type="match status" value="1"/>
</dbReference>
<dbReference type="Gene3D" id="3.20.20.150">
    <property type="entry name" value="Divalent-metal-dependent TIM barrel enzymes"/>
    <property type="match status" value="1"/>
</dbReference>
<evidence type="ECO:0000313" key="2">
    <source>
        <dbReference type="EMBL" id="PZG02200.1"/>
    </source>
</evidence>
<dbReference type="SUPFAM" id="SSF51658">
    <property type="entry name" value="Xylose isomerase-like"/>
    <property type="match status" value="1"/>
</dbReference>
<gene>
    <name evidence="2" type="ORF">C1I99_03565</name>
</gene>
<name>A0A2W2DMV2_9ACTN</name>
<dbReference type="Pfam" id="PF01261">
    <property type="entry name" value="AP_endonuc_2"/>
    <property type="match status" value="1"/>
</dbReference>
<dbReference type="InterPro" id="IPR050312">
    <property type="entry name" value="IolE/XylAMocC-like"/>
</dbReference>
<sequence length="294" mass="33478">MKLALDPYMFRHVPLQKLPALVAELDYEWIELSPRDDFTPFFTHPRADDATVRRFKQALRDAGVGVSSVLPLYRWSGPDEDDRQAAVRYWRRAIQIAVDLGVDTMNSEFNGNPRQAAVCERQFWRSMEELLPLFEREGIRLVIEPHPDDWEEDGKRAVNIIRGINSSQVSFLYCTPHTFHQGDDCKGIMEQAGDLLTMVHVADSFNHTASSGLRYIVNPPGAQVTVHQHLDIGQGEVDFDEVFTTLESIGFGGIVTTCVFAWEDRARESSTFMRQTIRDYLGRWATPPTFESPG</sequence>
<organism evidence="2 3">
    <name type="scientific">Micromonospora deserti</name>
    <dbReference type="NCBI Taxonomy" id="2070366"/>
    <lineage>
        <taxon>Bacteria</taxon>
        <taxon>Bacillati</taxon>
        <taxon>Actinomycetota</taxon>
        <taxon>Actinomycetes</taxon>
        <taxon>Micromonosporales</taxon>
        <taxon>Micromonosporaceae</taxon>
        <taxon>Micromonospora</taxon>
    </lineage>
</organism>
<dbReference type="InterPro" id="IPR036237">
    <property type="entry name" value="Xyl_isomerase-like_sf"/>
</dbReference>
<keyword evidence="3" id="KW-1185">Reference proteome</keyword>
<evidence type="ECO:0000313" key="3">
    <source>
        <dbReference type="Proteomes" id="UP000248749"/>
    </source>
</evidence>
<reference evidence="2 3" key="1">
    <citation type="submission" date="2018-01" db="EMBL/GenBank/DDBJ databases">
        <title>Draft genome sequence of Salinispora sp. 13K206.</title>
        <authorList>
            <person name="Sahin N."/>
            <person name="Saygin H."/>
            <person name="Ay H."/>
        </authorList>
    </citation>
    <scope>NUCLEOTIDE SEQUENCE [LARGE SCALE GENOMIC DNA]</scope>
    <source>
        <strain evidence="2 3">13K206</strain>
    </source>
</reference>
<dbReference type="PANTHER" id="PTHR12110:SF21">
    <property type="entry name" value="XYLOSE ISOMERASE-LIKE TIM BARREL DOMAIN-CONTAINING PROTEIN"/>
    <property type="match status" value="1"/>
</dbReference>
<dbReference type="InterPro" id="IPR013022">
    <property type="entry name" value="Xyl_isomerase-like_TIM-brl"/>
</dbReference>
<protein>
    <submittedName>
        <fullName evidence="2">Protein iolH</fullName>
    </submittedName>
</protein>
<dbReference type="Proteomes" id="UP000248749">
    <property type="component" value="Unassembled WGS sequence"/>
</dbReference>
<dbReference type="RefSeq" id="WP_111132714.1">
    <property type="nucleotide sequence ID" value="NZ_POUB01000012.1"/>
</dbReference>
<comment type="caution">
    <text evidence="2">The sequence shown here is derived from an EMBL/GenBank/DDBJ whole genome shotgun (WGS) entry which is preliminary data.</text>
</comment>
<accession>A0A2W2DMV2</accession>
<evidence type="ECO:0000259" key="1">
    <source>
        <dbReference type="Pfam" id="PF01261"/>
    </source>
</evidence>
<dbReference type="OrthoDB" id="3280201at2"/>